<keyword evidence="5" id="KW-0456">Lyase</keyword>
<evidence type="ECO:0000313" key="8">
    <source>
        <dbReference type="EMBL" id="RVU88116.1"/>
    </source>
</evidence>
<dbReference type="Pfam" id="PF00194">
    <property type="entry name" value="Carb_anhydrase"/>
    <property type="match status" value="1"/>
</dbReference>
<reference evidence="8" key="1">
    <citation type="submission" date="2018-12" db="EMBL/GenBank/DDBJ databases">
        <title>Draft genome sequence of Flaovobacterium columnare BGFS27 isolated from channel catfish in Alabama.</title>
        <authorList>
            <person name="Cai W."/>
            <person name="Arias C."/>
        </authorList>
    </citation>
    <scope>NUCLEOTIDE SEQUENCE [LARGE SCALE GENOMIC DNA]</scope>
    <source>
        <strain evidence="8">BGFS27</strain>
    </source>
</reference>
<comment type="caution">
    <text evidence="8">The sequence shown here is derived from an EMBL/GenBank/DDBJ whole genome shotgun (WGS) entry which is preliminary data.</text>
</comment>
<dbReference type="GO" id="GO:0008270">
    <property type="term" value="F:zinc ion binding"/>
    <property type="evidence" value="ECO:0007669"/>
    <property type="project" value="InterPro"/>
</dbReference>
<dbReference type="PROSITE" id="PS51144">
    <property type="entry name" value="ALPHA_CA_2"/>
    <property type="match status" value="1"/>
</dbReference>
<dbReference type="InterPro" id="IPR041891">
    <property type="entry name" value="Alpha_CA_prokaryot-like"/>
</dbReference>
<evidence type="ECO:0000256" key="1">
    <source>
        <dbReference type="ARBA" id="ARBA00010718"/>
    </source>
</evidence>
<dbReference type="PROSITE" id="PS51257">
    <property type="entry name" value="PROKAR_LIPOPROTEIN"/>
    <property type="match status" value="1"/>
</dbReference>
<dbReference type="SMART" id="SM01057">
    <property type="entry name" value="Carb_anhydrase"/>
    <property type="match status" value="1"/>
</dbReference>
<keyword evidence="3" id="KW-0479">Metal-binding</keyword>
<proteinExistence type="inferred from homology"/>
<protein>
    <recommendedName>
        <fullName evidence="2">carbonic anhydrase</fullName>
        <ecNumber evidence="2">4.2.1.1</ecNumber>
    </recommendedName>
</protein>
<dbReference type="Gene3D" id="3.10.200.10">
    <property type="entry name" value="Alpha carbonic anhydrase"/>
    <property type="match status" value="1"/>
</dbReference>
<dbReference type="GO" id="GO:0004089">
    <property type="term" value="F:carbonate dehydratase activity"/>
    <property type="evidence" value="ECO:0007669"/>
    <property type="project" value="UniProtKB-EC"/>
</dbReference>
<evidence type="ECO:0000256" key="3">
    <source>
        <dbReference type="ARBA" id="ARBA00022723"/>
    </source>
</evidence>
<feature type="domain" description="Alpha-carbonic anhydrase" evidence="7">
    <location>
        <begin position="57"/>
        <end position="292"/>
    </location>
</feature>
<dbReference type="AlphaFoldDB" id="A0AA94F3A6"/>
<sequence length="292" mass="32871">MKTNTFYFSQIKKSVCKLTMSCIVVISVQLLFISCSTDNNTNVTNLENDGDPSIGLERFPLDLISTPIFTTNFPSFVVSAQTPIDIQTKNTIALNKSDLEIHYGKMTLTNVTNNANEELKININKTDSDNNYITISKKRYNLANIHFHYNSEHKIDGIYSKMEIHLVNKAADNSYAVLGVLVELGSVNSTIQKLFQNSPTEADQVNTPNIALSITEMLPEDQGKMYSYIGSLTTPNFGINSDVVNGGPVTWFVFKSKLEISSSQFDFYKSIYTKPNFRNIQPLNKRKVYLIK</sequence>
<comment type="catalytic activity">
    <reaction evidence="6">
        <text>hydrogencarbonate + H(+) = CO2 + H2O</text>
        <dbReference type="Rhea" id="RHEA:10748"/>
        <dbReference type="ChEBI" id="CHEBI:15377"/>
        <dbReference type="ChEBI" id="CHEBI:15378"/>
        <dbReference type="ChEBI" id="CHEBI:16526"/>
        <dbReference type="ChEBI" id="CHEBI:17544"/>
        <dbReference type="EC" id="4.2.1.1"/>
    </reaction>
</comment>
<evidence type="ECO:0000256" key="4">
    <source>
        <dbReference type="ARBA" id="ARBA00022833"/>
    </source>
</evidence>
<organism evidence="8">
    <name type="scientific">Flavobacterium columnare</name>
    <dbReference type="NCBI Taxonomy" id="996"/>
    <lineage>
        <taxon>Bacteria</taxon>
        <taxon>Pseudomonadati</taxon>
        <taxon>Bacteroidota</taxon>
        <taxon>Flavobacteriia</taxon>
        <taxon>Flavobacteriales</taxon>
        <taxon>Flavobacteriaceae</taxon>
        <taxon>Flavobacterium</taxon>
    </lineage>
</organism>
<dbReference type="SUPFAM" id="SSF51069">
    <property type="entry name" value="Carbonic anhydrase"/>
    <property type="match status" value="1"/>
</dbReference>
<dbReference type="PANTHER" id="PTHR18952:SF265">
    <property type="entry name" value="CARBONIC ANHYDRASE"/>
    <property type="match status" value="1"/>
</dbReference>
<dbReference type="RefSeq" id="WP_088419332.1">
    <property type="nucleotide sequence ID" value="NZ_RWGX02000016.1"/>
</dbReference>
<dbReference type="EC" id="4.2.1.1" evidence="2"/>
<dbReference type="InterPro" id="IPR023561">
    <property type="entry name" value="Carbonic_anhydrase_a-class"/>
</dbReference>
<gene>
    <name evidence="8" type="ORF">EJB19_07890</name>
</gene>
<name>A0AA94F3A6_9FLAO</name>
<evidence type="ECO:0000256" key="6">
    <source>
        <dbReference type="ARBA" id="ARBA00048348"/>
    </source>
</evidence>
<dbReference type="InterPro" id="IPR001148">
    <property type="entry name" value="CA_dom"/>
</dbReference>
<accession>A0AA94F3A6</accession>
<dbReference type="InterPro" id="IPR036398">
    <property type="entry name" value="CA_dom_sf"/>
</dbReference>
<evidence type="ECO:0000256" key="5">
    <source>
        <dbReference type="ARBA" id="ARBA00023239"/>
    </source>
</evidence>
<dbReference type="EMBL" id="RWGX01000004">
    <property type="protein sequence ID" value="RVU88116.1"/>
    <property type="molecule type" value="Genomic_DNA"/>
</dbReference>
<comment type="similarity">
    <text evidence="1">Belongs to the alpha-carbonic anhydrase family.</text>
</comment>
<dbReference type="CDD" id="cd03124">
    <property type="entry name" value="alpha_CA_prokaryotic_like"/>
    <property type="match status" value="1"/>
</dbReference>
<keyword evidence="4" id="KW-0862">Zinc</keyword>
<evidence type="ECO:0000256" key="2">
    <source>
        <dbReference type="ARBA" id="ARBA00012925"/>
    </source>
</evidence>
<dbReference type="PANTHER" id="PTHR18952">
    <property type="entry name" value="CARBONIC ANHYDRASE"/>
    <property type="match status" value="1"/>
</dbReference>
<evidence type="ECO:0000259" key="7">
    <source>
        <dbReference type="PROSITE" id="PS51144"/>
    </source>
</evidence>